<dbReference type="PROSITE" id="PS51257">
    <property type="entry name" value="PROKAR_LIPOPROTEIN"/>
    <property type="match status" value="1"/>
</dbReference>
<dbReference type="Proteomes" id="UP000198982">
    <property type="component" value="Unassembled WGS sequence"/>
</dbReference>
<name>A0A1H4W3Y2_9PSED</name>
<sequence>MSSLFRATLIVLALLSTAACTSKPMYTPNRVIPATIQASQEQVKQAILKNLVARKWTVQRISPELIQAEITVRGQFHAEIDIPYSASTYKIVYRDSRDLDYKDGKIHKNYIRWVRLLDKGILRELRDNQNERTAQQLSDAATKSFPAGQ</sequence>
<gene>
    <name evidence="2" type="ORF">SAMN05216178_5204</name>
</gene>
<evidence type="ECO:0000313" key="3">
    <source>
        <dbReference type="Proteomes" id="UP000198982"/>
    </source>
</evidence>
<dbReference type="AlphaFoldDB" id="A0A1H4W3Y2"/>
<evidence type="ECO:0000313" key="2">
    <source>
        <dbReference type="EMBL" id="SEC87331.1"/>
    </source>
</evidence>
<keyword evidence="3" id="KW-1185">Reference proteome</keyword>
<dbReference type="RefSeq" id="WP_092318914.1">
    <property type="nucleotide sequence ID" value="NZ_FNTJ01000002.1"/>
</dbReference>
<evidence type="ECO:0000256" key="1">
    <source>
        <dbReference type="SAM" id="SignalP"/>
    </source>
</evidence>
<accession>A0A1H4W3Y2</accession>
<reference evidence="3" key="1">
    <citation type="submission" date="2016-10" db="EMBL/GenBank/DDBJ databases">
        <authorList>
            <person name="Varghese N."/>
            <person name="Submissions S."/>
        </authorList>
    </citation>
    <scope>NUCLEOTIDE SEQUENCE [LARGE SCALE GENOMIC DNA]</scope>
    <source>
        <strain evidence="3">DSM 9751</strain>
    </source>
</reference>
<proteinExistence type="predicted"/>
<feature type="signal peptide" evidence="1">
    <location>
        <begin position="1"/>
        <end position="18"/>
    </location>
</feature>
<organism evidence="2 3">
    <name type="scientific">Pseudomonas saponiphila</name>
    <dbReference type="NCBI Taxonomy" id="556534"/>
    <lineage>
        <taxon>Bacteria</taxon>
        <taxon>Pseudomonadati</taxon>
        <taxon>Pseudomonadota</taxon>
        <taxon>Gammaproteobacteria</taxon>
        <taxon>Pseudomonadales</taxon>
        <taxon>Pseudomonadaceae</taxon>
        <taxon>Pseudomonas</taxon>
    </lineage>
</organism>
<feature type="chain" id="PRO_5011731285" description="Lipoprotein" evidence="1">
    <location>
        <begin position="19"/>
        <end position="149"/>
    </location>
</feature>
<dbReference type="EMBL" id="FNTJ01000002">
    <property type="protein sequence ID" value="SEC87331.1"/>
    <property type="molecule type" value="Genomic_DNA"/>
</dbReference>
<keyword evidence="1" id="KW-0732">Signal</keyword>
<evidence type="ECO:0008006" key="4">
    <source>
        <dbReference type="Google" id="ProtNLM"/>
    </source>
</evidence>
<protein>
    <recommendedName>
        <fullName evidence="4">Lipoprotein</fullName>
    </recommendedName>
</protein>